<evidence type="ECO:0000313" key="1">
    <source>
        <dbReference type="EMBL" id="JAH19341.1"/>
    </source>
</evidence>
<reference evidence="1" key="2">
    <citation type="journal article" date="2015" name="Fish Shellfish Immunol.">
        <title>Early steps in the European eel (Anguilla anguilla)-Vibrio vulnificus interaction in the gills: Role of the RtxA13 toxin.</title>
        <authorList>
            <person name="Callol A."/>
            <person name="Pajuelo D."/>
            <person name="Ebbesson L."/>
            <person name="Teles M."/>
            <person name="MacKenzie S."/>
            <person name="Amaro C."/>
        </authorList>
    </citation>
    <scope>NUCLEOTIDE SEQUENCE</scope>
</reference>
<accession>A0A0E9QQY3</accession>
<sequence length="19" mass="2165">MPDLTQSCQLTQKKQSNTN</sequence>
<reference evidence="1" key="1">
    <citation type="submission" date="2014-11" db="EMBL/GenBank/DDBJ databases">
        <authorList>
            <person name="Amaro Gonzalez C."/>
        </authorList>
    </citation>
    <scope>NUCLEOTIDE SEQUENCE</scope>
</reference>
<dbReference type="AlphaFoldDB" id="A0A0E9QQY3"/>
<organism evidence="1">
    <name type="scientific">Anguilla anguilla</name>
    <name type="common">European freshwater eel</name>
    <name type="synonym">Muraena anguilla</name>
    <dbReference type="NCBI Taxonomy" id="7936"/>
    <lineage>
        <taxon>Eukaryota</taxon>
        <taxon>Metazoa</taxon>
        <taxon>Chordata</taxon>
        <taxon>Craniata</taxon>
        <taxon>Vertebrata</taxon>
        <taxon>Euteleostomi</taxon>
        <taxon>Actinopterygii</taxon>
        <taxon>Neopterygii</taxon>
        <taxon>Teleostei</taxon>
        <taxon>Anguilliformes</taxon>
        <taxon>Anguillidae</taxon>
        <taxon>Anguilla</taxon>
    </lineage>
</organism>
<dbReference type="EMBL" id="GBXM01089236">
    <property type="protein sequence ID" value="JAH19341.1"/>
    <property type="molecule type" value="Transcribed_RNA"/>
</dbReference>
<proteinExistence type="predicted"/>
<name>A0A0E9QQY3_ANGAN</name>
<protein>
    <submittedName>
        <fullName evidence="1">Uncharacterized protein</fullName>
    </submittedName>
</protein>